<evidence type="ECO:0000313" key="4">
    <source>
        <dbReference type="EMBL" id="ORY44573.1"/>
    </source>
</evidence>
<name>A0A1Y2CC13_9FUNG</name>
<comment type="caution">
    <text evidence="4">The sequence shown here is derived from an EMBL/GenBank/DDBJ whole genome shotgun (WGS) entry which is preliminary data.</text>
</comment>
<dbReference type="SUPFAM" id="SSF48403">
    <property type="entry name" value="Ankyrin repeat"/>
    <property type="match status" value="2"/>
</dbReference>
<evidence type="ECO:0000256" key="2">
    <source>
        <dbReference type="ARBA" id="ARBA00023043"/>
    </source>
</evidence>
<evidence type="ECO:0000256" key="1">
    <source>
        <dbReference type="ARBA" id="ARBA00022737"/>
    </source>
</evidence>
<gene>
    <name evidence="4" type="ORF">LY90DRAFT_671588</name>
</gene>
<dbReference type="InterPro" id="IPR050745">
    <property type="entry name" value="Multifunctional_regulatory"/>
</dbReference>
<dbReference type="InterPro" id="IPR002110">
    <property type="entry name" value="Ankyrin_rpt"/>
</dbReference>
<feature type="repeat" description="ANK" evidence="3">
    <location>
        <begin position="70"/>
        <end position="102"/>
    </location>
</feature>
<keyword evidence="2 3" id="KW-0040">ANK repeat</keyword>
<dbReference type="PANTHER" id="PTHR24189">
    <property type="entry name" value="MYOTROPHIN"/>
    <property type="match status" value="1"/>
</dbReference>
<dbReference type="EMBL" id="MCOG01000113">
    <property type="protein sequence ID" value="ORY44573.1"/>
    <property type="molecule type" value="Genomic_DNA"/>
</dbReference>
<dbReference type="Pfam" id="PF12796">
    <property type="entry name" value="Ank_2"/>
    <property type="match status" value="1"/>
</dbReference>
<dbReference type="Gene3D" id="1.25.40.20">
    <property type="entry name" value="Ankyrin repeat-containing domain"/>
    <property type="match status" value="1"/>
</dbReference>
<proteinExistence type="predicted"/>
<dbReference type="SMART" id="SM00248">
    <property type="entry name" value="ANK"/>
    <property type="match status" value="3"/>
</dbReference>
<reference evidence="4 5" key="1">
    <citation type="submission" date="2016-08" db="EMBL/GenBank/DDBJ databases">
        <title>A Parts List for Fungal Cellulosomes Revealed by Comparative Genomics.</title>
        <authorList>
            <consortium name="DOE Joint Genome Institute"/>
            <person name="Haitjema C.H."/>
            <person name="Gilmore S.P."/>
            <person name="Henske J.K."/>
            <person name="Solomon K.V."/>
            <person name="De Groot R."/>
            <person name="Kuo A."/>
            <person name="Mondo S.J."/>
            <person name="Salamov A.A."/>
            <person name="Labutti K."/>
            <person name="Zhao Z."/>
            <person name="Chiniquy J."/>
            <person name="Barry K."/>
            <person name="Brewer H.M."/>
            <person name="Purvine S.O."/>
            <person name="Wright A.T."/>
            <person name="Boxma B."/>
            <person name="Van Alen T."/>
            <person name="Hackstein J.H."/>
            <person name="Baker S.E."/>
            <person name="Grigoriev I.V."/>
            <person name="O'Malley M.A."/>
        </authorList>
    </citation>
    <scope>NUCLEOTIDE SEQUENCE [LARGE SCALE GENOMIC DNA]</scope>
    <source>
        <strain evidence="4 5">G1</strain>
    </source>
</reference>
<dbReference type="AlphaFoldDB" id="A0A1Y2CC13"/>
<dbReference type="PROSITE" id="PS50297">
    <property type="entry name" value="ANK_REP_REGION"/>
    <property type="match status" value="2"/>
</dbReference>
<accession>A0A1Y2CC13</accession>
<keyword evidence="1" id="KW-0677">Repeat</keyword>
<dbReference type="OrthoDB" id="2156081at2759"/>
<protein>
    <recommendedName>
        <fullName evidence="6">Ankyrin</fullName>
    </recommendedName>
</protein>
<evidence type="ECO:0000256" key="3">
    <source>
        <dbReference type="PROSITE-ProRule" id="PRU00023"/>
    </source>
</evidence>
<evidence type="ECO:0008006" key="6">
    <source>
        <dbReference type="Google" id="ProtNLM"/>
    </source>
</evidence>
<dbReference type="InterPro" id="IPR036770">
    <property type="entry name" value="Ankyrin_rpt-contain_sf"/>
</dbReference>
<feature type="repeat" description="ANK" evidence="3">
    <location>
        <begin position="610"/>
        <end position="642"/>
    </location>
</feature>
<dbReference type="Proteomes" id="UP000193920">
    <property type="component" value="Unassembled WGS sequence"/>
</dbReference>
<dbReference type="PROSITE" id="PS50088">
    <property type="entry name" value="ANK_REPEAT"/>
    <property type="match status" value="2"/>
</dbReference>
<sequence>MDNIIENIIKIEDEDIFNEYIQENYIKIKCLKGENDILIRCIETGVSERIIELIIINAYNTLNYAINPDNIKTPLSSALEINRFDISELLIEYGANINYIPADTIREILNDNNLYYILNKGYDIVLLIENLIENNSNYYLKQTLNYCHLNNIYIYNLIKEKKQNDQFIANTNNNNNEESRLNINNSFYKIAIDNKNYEALNILYNNHVGEKEQIMIDIFNIYKSKDEIVNKGELIESVKNPILETNIDKSFLKSLENLTTYSEDIKNIQDLIQNGEKYILIQNYIKEHNIKLSSLKFGDDNKKEIISYTIANTNSIELINYVIDQCQQEDSTYTSITCDPNTLLYYTLLTNKFKISEFLVHKFGNEKFNLTFTWLLSNGKLNVRNLNFILYHNIFINFTVASSYKYIYINHFKLLNKILKYYLLNNAYILKLISFYKNKTPISTSALKEIIKKENTKIEFDYLSRLYKLEIEDRFHDEFSFVYKYDVREDKVKLNVISNVLNKMDECANDWFIDEVKNGNIEVPVNDQYLKHLMLPNEQELVKAKILSNDVLELNKYLISHDVLFTDFKEDLLIFAICNETSIEMIKFIISQYKSVNYCISNKNSHFLNDTCTPLSVAISKNQFEIAKLLLKHGADINYKYDGYIDLISKLYNSKCLNRKNLKFILYNGFKHITDAITVLTNSREGDEEDYFDEEENNNNVDGSKESLESLARINQKEVILNEKKEFMKVIFGHFVYDNNFILNLIGFGKKGTAISKNQLDEIILREKSKIPMSSVILFSFINNYNYQEIYPYEHFSNDDYGLWMFLRSGGETLEENRIKDETTMYGMMKDIMNINKLHFIDLVINLKTFDFNSFNIEKFINKVLPWSNEYEFDINTFEYIEYDDVERYFGLYRFKFLKYLMKALLERGYIDFRKCNLENIITRIGQKFIEKMSELSFLITQEDIEFLTYFIEKAMESDTFDFSQVNFENILLTLSQLDYMNLRYSVSYSCDGTIRYYNYINPGFFQSKNFYVPDVDITSLISHFIKKSLYHKTFDVHKINIRNVLLILKQLNDSMCIFDYFVNELLNYSQINSDIESDIIDDLLILSTEIKAQ</sequence>
<evidence type="ECO:0000313" key="5">
    <source>
        <dbReference type="Proteomes" id="UP000193920"/>
    </source>
</evidence>
<keyword evidence="5" id="KW-1185">Reference proteome</keyword>
<organism evidence="4 5">
    <name type="scientific">Neocallimastix californiae</name>
    <dbReference type="NCBI Taxonomy" id="1754190"/>
    <lineage>
        <taxon>Eukaryota</taxon>
        <taxon>Fungi</taxon>
        <taxon>Fungi incertae sedis</taxon>
        <taxon>Chytridiomycota</taxon>
        <taxon>Chytridiomycota incertae sedis</taxon>
        <taxon>Neocallimastigomycetes</taxon>
        <taxon>Neocallimastigales</taxon>
        <taxon>Neocallimastigaceae</taxon>
        <taxon>Neocallimastix</taxon>
    </lineage>
</organism>